<dbReference type="NCBIfam" id="TIGR01496">
    <property type="entry name" value="DHPS"/>
    <property type="match status" value="1"/>
</dbReference>
<name>A0AA90SWZ2_9GAMM</name>
<keyword evidence="11" id="KW-1185">Reference proteome</keyword>
<sequence>MNDHFKLSCAGITLDLGKIRIMGVLNITSDSFYGSSRCSTIEKAIKKAEEMVEAGVDILDVGGESTSKMVRSYGYGSDKADCLGAQSVIQEKEKTASCEQELEKVVPIIEALVKRFECVVSVDTSSAAVIRESVKAGVGMINDVRALQRPGALEAVAATELPVILMHSLIDYPESNFVPSYNNIMVEVMGYLHKSVKRCVDAGIKKDRIIIDPGFGGGLFGKTPAHDLSMLKHFSRFHELKLPILAGMSRKSFIGAILDKGPDHRLAGSLAVAVIAAQAGAHILRVHDVAETYDIVRMLAAVNGAD</sequence>
<keyword evidence="8" id="KW-0289">Folate biosynthesis</keyword>
<evidence type="ECO:0000313" key="10">
    <source>
        <dbReference type="EMBL" id="MDP0588133.1"/>
    </source>
</evidence>
<evidence type="ECO:0000256" key="6">
    <source>
        <dbReference type="ARBA" id="ARBA00022723"/>
    </source>
</evidence>
<dbReference type="GO" id="GO:0046872">
    <property type="term" value="F:metal ion binding"/>
    <property type="evidence" value="ECO:0007669"/>
    <property type="project" value="UniProtKB-KW"/>
</dbReference>
<dbReference type="PROSITE" id="PS50972">
    <property type="entry name" value="PTERIN_BINDING"/>
    <property type="match status" value="1"/>
</dbReference>
<dbReference type="EMBL" id="JASXSV010000003">
    <property type="protein sequence ID" value="MDP0588133.1"/>
    <property type="molecule type" value="Genomic_DNA"/>
</dbReference>
<evidence type="ECO:0000256" key="8">
    <source>
        <dbReference type="ARBA" id="ARBA00022909"/>
    </source>
</evidence>
<organism evidence="10 11">
    <name type="scientific">Candidatus Endonucleibacter bathymodioli</name>
    <dbReference type="NCBI Taxonomy" id="539814"/>
    <lineage>
        <taxon>Bacteria</taxon>
        <taxon>Pseudomonadati</taxon>
        <taxon>Pseudomonadota</taxon>
        <taxon>Gammaproteobacteria</taxon>
        <taxon>Oceanospirillales</taxon>
        <taxon>Endozoicomonadaceae</taxon>
        <taxon>Candidatus Endonucleibacter</taxon>
    </lineage>
</organism>
<keyword evidence="5 10" id="KW-0808">Transferase</keyword>
<dbReference type="CDD" id="cd00739">
    <property type="entry name" value="DHPS"/>
    <property type="match status" value="1"/>
</dbReference>
<dbReference type="InterPro" id="IPR011005">
    <property type="entry name" value="Dihydropteroate_synth-like_sf"/>
</dbReference>
<dbReference type="AlphaFoldDB" id="A0AA90SWZ2"/>
<evidence type="ECO:0000256" key="4">
    <source>
        <dbReference type="ARBA" id="ARBA00012458"/>
    </source>
</evidence>
<comment type="caution">
    <text evidence="10">The sequence shown here is derived from an EMBL/GenBank/DDBJ whole genome shotgun (WGS) entry which is preliminary data.</text>
</comment>
<dbReference type="InterPro" id="IPR000489">
    <property type="entry name" value="Pterin-binding_dom"/>
</dbReference>
<keyword evidence="6" id="KW-0479">Metal-binding</keyword>
<dbReference type="GO" id="GO:0046656">
    <property type="term" value="P:folic acid biosynthetic process"/>
    <property type="evidence" value="ECO:0007669"/>
    <property type="project" value="UniProtKB-KW"/>
</dbReference>
<dbReference type="Gene3D" id="3.20.20.20">
    <property type="entry name" value="Dihydropteroate synthase-like"/>
    <property type="match status" value="1"/>
</dbReference>
<evidence type="ECO:0000256" key="7">
    <source>
        <dbReference type="ARBA" id="ARBA00022842"/>
    </source>
</evidence>
<accession>A0AA90SWZ2</accession>
<dbReference type="PANTHER" id="PTHR20941:SF1">
    <property type="entry name" value="FOLIC ACID SYNTHESIS PROTEIN FOL1"/>
    <property type="match status" value="1"/>
</dbReference>
<dbReference type="Pfam" id="PF00809">
    <property type="entry name" value="Pterin_bind"/>
    <property type="match status" value="2"/>
</dbReference>
<dbReference type="InterPro" id="IPR006390">
    <property type="entry name" value="DHP_synth_dom"/>
</dbReference>
<evidence type="ECO:0000259" key="9">
    <source>
        <dbReference type="PROSITE" id="PS50972"/>
    </source>
</evidence>
<comment type="cofactor">
    <cofactor evidence="2">
        <name>Mg(2+)</name>
        <dbReference type="ChEBI" id="CHEBI:18420"/>
    </cofactor>
</comment>
<proteinExistence type="predicted"/>
<evidence type="ECO:0000256" key="2">
    <source>
        <dbReference type="ARBA" id="ARBA00001946"/>
    </source>
</evidence>
<dbReference type="InterPro" id="IPR045031">
    <property type="entry name" value="DHP_synth-like"/>
</dbReference>
<gene>
    <name evidence="10" type="primary">folP</name>
    <name evidence="10" type="ORF">QS748_02560</name>
</gene>
<dbReference type="Proteomes" id="UP001178148">
    <property type="component" value="Unassembled WGS sequence"/>
</dbReference>
<evidence type="ECO:0000256" key="1">
    <source>
        <dbReference type="ARBA" id="ARBA00000012"/>
    </source>
</evidence>
<reference evidence="10 11" key="1">
    <citation type="journal article" date="2023" name="bioRxiv">
        <title>An intranuclear bacterial parasite of deep-sea mussels expresses apoptosis inhibitors acquired from its host.</title>
        <authorList>
            <person name="Gonzalez Porras M.A."/>
            <person name="Assie A."/>
            <person name="Tietjen M."/>
            <person name="Violette M."/>
            <person name="Kleiner M."/>
            <person name="Gruber-Vodicka H."/>
            <person name="Dubilier N."/>
            <person name="Leisch N."/>
        </authorList>
    </citation>
    <scope>NUCLEOTIDE SEQUENCE [LARGE SCALE GENOMIC DNA]</scope>
    <source>
        <strain evidence="10">IAP13</strain>
    </source>
</reference>
<dbReference type="EC" id="2.5.1.15" evidence="4"/>
<feature type="domain" description="Pterin-binding" evidence="9">
    <location>
        <begin position="19"/>
        <end position="297"/>
    </location>
</feature>
<comment type="pathway">
    <text evidence="3">Cofactor biosynthesis; tetrahydrofolate biosynthesis; 7,8-dihydrofolate from 2-amino-4-hydroxy-6-hydroxymethyl-7,8-dihydropteridine diphosphate and 4-aminobenzoate: step 1/2.</text>
</comment>
<dbReference type="SUPFAM" id="SSF51717">
    <property type="entry name" value="Dihydropteroate synthetase-like"/>
    <property type="match status" value="1"/>
</dbReference>
<keyword evidence="7" id="KW-0460">Magnesium</keyword>
<dbReference type="GO" id="GO:0046654">
    <property type="term" value="P:tetrahydrofolate biosynthetic process"/>
    <property type="evidence" value="ECO:0007669"/>
    <property type="project" value="TreeGrafter"/>
</dbReference>
<dbReference type="GO" id="GO:0004156">
    <property type="term" value="F:dihydropteroate synthase activity"/>
    <property type="evidence" value="ECO:0007669"/>
    <property type="project" value="UniProtKB-EC"/>
</dbReference>
<protein>
    <recommendedName>
        <fullName evidence="4">dihydropteroate synthase</fullName>
        <ecNumber evidence="4">2.5.1.15</ecNumber>
    </recommendedName>
</protein>
<comment type="catalytic activity">
    <reaction evidence="1">
        <text>(7,8-dihydropterin-6-yl)methyl diphosphate + 4-aminobenzoate = 7,8-dihydropteroate + diphosphate</text>
        <dbReference type="Rhea" id="RHEA:19949"/>
        <dbReference type="ChEBI" id="CHEBI:17836"/>
        <dbReference type="ChEBI" id="CHEBI:17839"/>
        <dbReference type="ChEBI" id="CHEBI:33019"/>
        <dbReference type="ChEBI" id="CHEBI:72950"/>
        <dbReference type="EC" id="2.5.1.15"/>
    </reaction>
</comment>
<dbReference type="PANTHER" id="PTHR20941">
    <property type="entry name" value="FOLATE SYNTHESIS PROTEINS"/>
    <property type="match status" value="1"/>
</dbReference>
<evidence type="ECO:0000256" key="5">
    <source>
        <dbReference type="ARBA" id="ARBA00022679"/>
    </source>
</evidence>
<evidence type="ECO:0000313" key="11">
    <source>
        <dbReference type="Proteomes" id="UP001178148"/>
    </source>
</evidence>
<evidence type="ECO:0000256" key="3">
    <source>
        <dbReference type="ARBA" id="ARBA00004763"/>
    </source>
</evidence>